<proteinExistence type="inferred from homology"/>
<evidence type="ECO:0000313" key="4">
    <source>
        <dbReference type="Proteomes" id="UP001652700"/>
    </source>
</evidence>
<name>A0ABM5KKR7_DIAVI</name>
<evidence type="ECO:0000256" key="2">
    <source>
        <dbReference type="RuleBase" id="RU000363"/>
    </source>
</evidence>
<dbReference type="CDD" id="cd05327">
    <property type="entry name" value="retinol-DH_like_SDR_c_like"/>
    <property type="match status" value="1"/>
</dbReference>
<dbReference type="GeneID" id="126887329"/>
<comment type="similarity">
    <text evidence="2">Belongs to the short-chain dehydrogenases/reductases (SDR) family.</text>
</comment>
<dbReference type="PANTHER" id="PTHR43157">
    <property type="entry name" value="PHOSPHATIDYLINOSITOL-GLYCAN BIOSYNTHESIS CLASS F PROTEIN-RELATED"/>
    <property type="match status" value="1"/>
</dbReference>
<evidence type="ECO:0000256" key="1">
    <source>
        <dbReference type="ARBA" id="ARBA00023002"/>
    </source>
</evidence>
<dbReference type="InterPro" id="IPR036291">
    <property type="entry name" value="NAD(P)-bd_dom_sf"/>
</dbReference>
<reference evidence="3" key="1">
    <citation type="submission" date="2025-05" db="UniProtKB">
        <authorList>
            <consortium name="EnsemblMetazoa"/>
        </authorList>
    </citation>
    <scope>IDENTIFICATION</scope>
</reference>
<dbReference type="PANTHER" id="PTHR43157:SF73">
    <property type="entry name" value="WW DOMAIN-CONTAINING OXIDOREDUCTASE-LIKE PROTEIN"/>
    <property type="match status" value="1"/>
</dbReference>
<dbReference type="RefSeq" id="XP_050510738.1">
    <property type="nucleotide sequence ID" value="XM_050654781.1"/>
</dbReference>
<dbReference type="PRINTS" id="PR00080">
    <property type="entry name" value="SDRFAMILY"/>
</dbReference>
<protein>
    <recommendedName>
        <fullName evidence="5">Retinol dehydrogenase 12-like</fullName>
    </recommendedName>
</protein>
<dbReference type="Pfam" id="PF00106">
    <property type="entry name" value="adh_short"/>
    <property type="match status" value="1"/>
</dbReference>
<dbReference type="Proteomes" id="UP001652700">
    <property type="component" value="Unplaced"/>
</dbReference>
<keyword evidence="1" id="KW-0560">Oxidoreductase</keyword>
<evidence type="ECO:0000313" key="3">
    <source>
        <dbReference type="EnsemblMetazoa" id="XP_050510738.1"/>
    </source>
</evidence>
<organism evidence="3 4">
    <name type="scientific">Diabrotica virgifera virgifera</name>
    <name type="common">western corn rootworm</name>
    <dbReference type="NCBI Taxonomy" id="50390"/>
    <lineage>
        <taxon>Eukaryota</taxon>
        <taxon>Metazoa</taxon>
        <taxon>Ecdysozoa</taxon>
        <taxon>Arthropoda</taxon>
        <taxon>Hexapoda</taxon>
        <taxon>Insecta</taxon>
        <taxon>Pterygota</taxon>
        <taxon>Neoptera</taxon>
        <taxon>Endopterygota</taxon>
        <taxon>Coleoptera</taxon>
        <taxon>Polyphaga</taxon>
        <taxon>Cucujiformia</taxon>
        <taxon>Chrysomeloidea</taxon>
        <taxon>Chrysomelidae</taxon>
        <taxon>Galerucinae</taxon>
        <taxon>Diabroticina</taxon>
        <taxon>Diabroticites</taxon>
        <taxon>Diabrotica</taxon>
    </lineage>
</organism>
<sequence length="309" mass="34409">MGQIFTTKCDSDVRLDGKTAVITGANCGIGKETARDLYLRGATVILACRSVSKANEAIKEIKTQCVWEKNVGQLKAIELDLSRLKSVRDCAAKLLETEKEINILVNNAGVFAVPFALTEDGNETTFQVNHLGHFLFTLLLMPLLKKSTPARIVTVASSLHSAVWNLDLSDMKCEKRKYGSINAYNESKVCNILFTQELARKLKEHNINGITVYSVHPGAVKTDAARYLDSGLYFIWTSVAMMFYKSPIQGAQTSIYCSVDENCRNETGLYYAECKPTRPSKIARNEKLAEELWDMSLKLVGLDSKNDLF</sequence>
<dbReference type="SUPFAM" id="SSF51735">
    <property type="entry name" value="NAD(P)-binding Rossmann-fold domains"/>
    <property type="match status" value="1"/>
</dbReference>
<dbReference type="EnsemblMetazoa" id="XM_050654781.1">
    <property type="protein sequence ID" value="XP_050510738.1"/>
    <property type="gene ID" value="LOC126887329"/>
</dbReference>
<evidence type="ECO:0008006" key="5">
    <source>
        <dbReference type="Google" id="ProtNLM"/>
    </source>
</evidence>
<keyword evidence="4" id="KW-1185">Reference proteome</keyword>
<dbReference type="PRINTS" id="PR00081">
    <property type="entry name" value="GDHRDH"/>
</dbReference>
<dbReference type="Gene3D" id="3.40.50.720">
    <property type="entry name" value="NAD(P)-binding Rossmann-like Domain"/>
    <property type="match status" value="1"/>
</dbReference>
<accession>A0ABM5KKR7</accession>
<dbReference type="InterPro" id="IPR002347">
    <property type="entry name" value="SDR_fam"/>
</dbReference>